<dbReference type="PROSITE" id="PS50206">
    <property type="entry name" value="RHODANESE_3"/>
    <property type="match status" value="1"/>
</dbReference>
<evidence type="ECO:0000313" key="3">
    <source>
        <dbReference type="EMBL" id="TDK41508.1"/>
    </source>
</evidence>
<dbReference type="PROSITE" id="PS51257">
    <property type="entry name" value="PROKAR_LIPOPROTEIN"/>
    <property type="match status" value="1"/>
</dbReference>
<evidence type="ECO:0000259" key="2">
    <source>
        <dbReference type="PROSITE" id="PS50206"/>
    </source>
</evidence>
<dbReference type="CDD" id="cd00158">
    <property type="entry name" value="RHOD"/>
    <property type="match status" value="1"/>
</dbReference>
<dbReference type="SUPFAM" id="SSF52821">
    <property type="entry name" value="Rhodanese/Cell cycle control phosphatase"/>
    <property type="match status" value="1"/>
</dbReference>
<keyword evidence="4" id="KW-1185">Reference proteome</keyword>
<dbReference type="Proteomes" id="UP000295438">
    <property type="component" value="Unassembled WGS sequence"/>
</dbReference>
<protein>
    <submittedName>
        <fullName evidence="3">Rhodanese-like domain-containing protein</fullName>
    </submittedName>
</protein>
<reference evidence="3 4" key="1">
    <citation type="submission" date="2019-03" db="EMBL/GenBank/DDBJ databases">
        <title>Algoriphagus aquimaris sp. nov., isolated form marine sediment in Pohang, Korea.</title>
        <authorList>
            <person name="Kim J."/>
            <person name="Yoon S.-H."/>
            <person name="Lee S.-S."/>
        </authorList>
    </citation>
    <scope>NUCLEOTIDE SEQUENCE [LARGE SCALE GENOMIC DNA]</scope>
    <source>
        <strain evidence="3 4">F21</strain>
    </source>
</reference>
<dbReference type="EMBL" id="SMUW01000037">
    <property type="protein sequence ID" value="TDK41508.1"/>
    <property type="molecule type" value="Genomic_DNA"/>
</dbReference>
<keyword evidence="1" id="KW-0732">Signal</keyword>
<dbReference type="InterPro" id="IPR001763">
    <property type="entry name" value="Rhodanese-like_dom"/>
</dbReference>
<name>A0A4R5UR12_9BACT</name>
<proteinExistence type="predicted"/>
<comment type="caution">
    <text evidence="3">The sequence shown here is derived from an EMBL/GenBank/DDBJ whole genome shotgun (WGS) entry which is preliminary data.</text>
</comment>
<sequence>MIMKNLSWIFLFSILLISACGTGTTKTDNQVINLDPKQFSELSPSGKIIDVRTPQEIAQGKIEGAIEMDYYRPDFKSKVLELPKDSQIFIYCAVGARSRDAAEMLVNEGFTNVHHLQGGIQAWYQQGFPLTR</sequence>
<dbReference type="InterPro" id="IPR050229">
    <property type="entry name" value="GlpE_sulfurtransferase"/>
</dbReference>
<evidence type="ECO:0000256" key="1">
    <source>
        <dbReference type="SAM" id="SignalP"/>
    </source>
</evidence>
<dbReference type="Pfam" id="PF00581">
    <property type="entry name" value="Rhodanese"/>
    <property type="match status" value="1"/>
</dbReference>
<dbReference type="InterPro" id="IPR036873">
    <property type="entry name" value="Rhodanese-like_dom_sf"/>
</dbReference>
<organism evidence="3 4">
    <name type="scientific">Algoriphagus formosus</name>
    <dbReference type="NCBI Taxonomy" id="2007308"/>
    <lineage>
        <taxon>Bacteria</taxon>
        <taxon>Pseudomonadati</taxon>
        <taxon>Bacteroidota</taxon>
        <taxon>Cytophagia</taxon>
        <taxon>Cytophagales</taxon>
        <taxon>Cyclobacteriaceae</taxon>
        <taxon>Algoriphagus</taxon>
    </lineage>
</organism>
<dbReference type="Gene3D" id="3.40.250.10">
    <property type="entry name" value="Rhodanese-like domain"/>
    <property type="match status" value="1"/>
</dbReference>
<feature type="signal peptide" evidence="1">
    <location>
        <begin position="1"/>
        <end position="19"/>
    </location>
</feature>
<dbReference type="PANTHER" id="PTHR43031">
    <property type="entry name" value="FAD-DEPENDENT OXIDOREDUCTASE"/>
    <property type="match status" value="1"/>
</dbReference>
<accession>A0A4R5UR12</accession>
<dbReference type="SMART" id="SM00450">
    <property type="entry name" value="RHOD"/>
    <property type="match status" value="1"/>
</dbReference>
<evidence type="ECO:0000313" key="4">
    <source>
        <dbReference type="Proteomes" id="UP000295438"/>
    </source>
</evidence>
<feature type="domain" description="Rhodanese" evidence="2">
    <location>
        <begin position="42"/>
        <end position="132"/>
    </location>
</feature>
<feature type="chain" id="PRO_5020506890" evidence="1">
    <location>
        <begin position="20"/>
        <end position="132"/>
    </location>
</feature>
<gene>
    <name evidence="3" type="ORF">E1898_16065</name>
</gene>
<dbReference type="AlphaFoldDB" id="A0A4R5UR12"/>
<dbReference type="PANTHER" id="PTHR43031:SF1">
    <property type="entry name" value="PYRIDINE NUCLEOTIDE-DISULPHIDE OXIDOREDUCTASE"/>
    <property type="match status" value="1"/>
</dbReference>